<dbReference type="AlphaFoldDB" id="A0A5N6RLC0"/>
<evidence type="ECO:0000313" key="1">
    <source>
        <dbReference type="EMBL" id="KAE8099575.1"/>
    </source>
</evidence>
<reference evidence="1 2" key="1">
    <citation type="submission" date="2019-06" db="EMBL/GenBank/DDBJ databases">
        <title>A chromosomal-level reference genome of Carpinus fangiana (Coryloideae, Betulaceae).</title>
        <authorList>
            <person name="Yang X."/>
            <person name="Wang Z."/>
            <person name="Zhang L."/>
            <person name="Hao G."/>
            <person name="Liu J."/>
            <person name="Yang Y."/>
        </authorList>
    </citation>
    <scope>NUCLEOTIDE SEQUENCE [LARGE SCALE GENOMIC DNA]</scope>
    <source>
        <strain evidence="1">Cfa_2016G</strain>
        <tissue evidence="1">Leaf</tissue>
    </source>
</reference>
<accession>A0A5N6RLC0</accession>
<name>A0A5N6RLC0_9ROSI</name>
<evidence type="ECO:0000313" key="2">
    <source>
        <dbReference type="Proteomes" id="UP000327013"/>
    </source>
</evidence>
<dbReference type="EMBL" id="CM017327">
    <property type="protein sequence ID" value="KAE8099575.1"/>
    <property type="molecule type" value="Genomic_DNA"/>
</dbReference>
<sequence length="94" mass="10173">MGSFVRQAFLLQTQESSCLETRGMGDIGNKLHQRVAEDSDSSQNGNVNFPRCSTVGVTYMESGSEDHGHQEGRQGGGNLSEMVVSFKECIKGDS</sequence>
<keyword evidence="2" id="KW-1185">Reference proteome</keyword>
<proteinExistence type="predicted"/>
<protein>
    <submittedName>
        <fullName evidence="1">Uncharacterized protein</fullName>
    </submittedName>
</protein>
<dbReference type="Proteomes" id="UP000327013">
    <property type="component" value="Chromosome 7"/>
</dbReference>
<organism evidence="1 2">
    <name type="scientific">Carpinus fangiana</name>
    <dbReference type="NCBI Taxonomy" id="176857"/>
    <lineage>
        <taxon>Eukaryota</taxon>
        <taxon>Viridiplantae</taxon>
        <taxon>Streptophyta</taxon>
        <taxon>Embryophyta</taxon>
        <taxon>Tracheophyta</taxon>
        <taxon>Spermatophyta</taxon>
        <taxon>Magnoliopsida</taxon>
        <taxon>eudicotyledons</taxon>
        <taxon>Gunneridae</taxon>
        <taxon>Pentapetalae</taxon>
        <taxon>rosids</taxon>
        <taxon>fabids</taxon>
        <taxon>Fagales</taxon>
        <taxon>Betulaceae</taxon>
        <taxon>Carpinus</taxon>
    </lineage>
</organism>
<gene>
    <name evidence="1" type="ORF">FH972_017546</name>
</gene>